<keyword evidence="11" id="KW-1185">Reference proteome</keyword>
<evidence type="ECO:0000256" key="5">
    <source>
        <dbReference type="ARBA" id="ARBA00022692"/>
    </source>
</evidence>
<keyword evidence="5 8" id="KW-0812">Transmembrane</keyword>
<protein>
    <recommendedName>
        <fullName evidence="9">Wax synthase domain-containing protein</fullName>
    </recommendedName>
</protein>
<feature type="transmembrane region" description="Helical" evidence="8">
    <location>
        <begin position="343"/>
        <end position="363"/>
    </location>
</feature>
<dbReference type="Pfam" id="PF13813">
    <property type="entry name" value="MBOAT_2"/>
    <property type="match status" value="1"/>
</dbReference>
<organism evidence="10 11">
    <name type="scientific">Agrocybe chaxingu</name>
    <dbReference type="NCBI Taxonomy" id="84603"/>
    <lineage>
        <taxon>Eukaryota</taxon>
        <taxon>Fungi</taxon>
        <taxon>Dikarya</taxon>
        <taxon>Basidiomycota</taxon>
        <taxon>Agaricomycotina</taxon>
        <taxon>Agaricomycetes</taxon>
        <taxon>Agaricomycetidae</taxon>
        <taxon>Agaricales</taxon>
        <taxon>Agaricineae</taxon>
        <taxon>Strophariaceae</taxon>
        <taxon>Agrocybe</taxon>
    </lineage>
</organism>
<evidence type="ECO:0000313" key="11">
    <source>
        <dbReference type="Proteomes" id="UP001148786"/>
    </source>
</evidence>
<dbReference type="Proteomes" id="UP001148786">
    <property type="component" value="Unassembled WGS sequence"/>
</dbReference>
<comment type="pathway">
    <text evidence="2">Secondary metabolite biosynthesis.</text>
</comment>
<evidence type="ECO:0000256" key="6">
    <source>
        <dbReference type="ARBA" id="ARBA00022989"/>
    </source>
</evidence>
<dbReference type="GO" id="GO:0016020">
    <property type="term" value="C:membrane"/>
    <property type="evidence" value="ECO:0007669"/>
    <property type="project" value="UniProtKB-SubCell"/>
</dbReference>
<feature type="transmembrane region" description="Helical" evidence="8">
    <location>
        <begin position="35"/>
        <end position="53"/>
    </location>
</feature>
<evidence type="ECO:0000256" key="3">
    <source>
        <dbReference type="ARBA" id="ARBA00007282"/>
    </source>
</evidence>
<dbReference type="EMBL" id="JANKHO010001213">
    <property type="protein sequence ID" value="KAJ3502912.1"/>
    <property type="molecule type" value="Genomic_DNA"/>
</dbReference>
<dbReference type="OrthoDB" id="1077582at2759"/>
<keyword evidence="6 8" id="KW-1133">Transmembrane helix</keyword>
<feature type="transmembrane region" description="Helical" evidence="8">
    <location>
        <begin position="65"/>
        <end position="83"/>
    </location>
</feature>
<dbReference type="GO" id="GO:0008374">
    <property type="term" value="F:O-acyltransferase activity"/>
    <property type="evidence" value="ECO:0007669"/>
    <property type="project" value="InterPro"/>
</dbReference>
<dbReference type="AlphaFoldDB" id="A0A9W8JUW1"/>
<evidence type="ECO:0000313" key="10">
    <source>
        <dbReference type="EMBL" id="KAJ3502912.1"/>
    </source>
</evidence>
<dbReference type="PANTHER" id="PTHR31595:SF57">
    <property type="entry name" value="OS04G0481900 PROTEIN"/>
    <property type="match status" value="1"/>
</dbReference>
<reference evidence="10" key="1">
    <citation type="submission" date="2022-07" db="EMBL/GenBank/DDBJ databases">
        <title>Genome Sequence of Agrocybe chaxingu.</title>
        <authorList>
            <person name="Buettner E."/>
        </authorList>
    </citation>
    <scope>NUCLEOTIDE SEQUENCE</scope>
    <source>
        <strain evidence="10">MP-N11</strain>
    </source>
</reference>
<evidence type="ECO:0000259" key="9">
    <source>
        <dbReference type="Pfam" id="PF13813"/>
    </source>
</evidence>
<keyword evidence="4" id="KW-0808">Transferase</keyword>
<feature type="domain" description="Wax synthase" evidence="9">
    <location>
        <begin position="224"/>
        <end position="316"/>
    </location>
</feature>
<keyword evidence="7 8" id="KW-0472">Membrane</keyword>
<evidence type="ECO:0000256" key="2">
    <source>
        <dbReference type="ARBA" id="ARBA00005179"/>
    </source>
</evidence>
<proteinExistence type="inferred from homology"/>
<accession>A0A9W8JUW1</accession>
<evidence type="ECO:0000256" key="8">
    <source>
        <dbReference type="SAM" id="Phobius"/>
    </source>
</evidence>
<sequence length="392" mass="44219">MDATKGKFDFPWTLFLLAHTIYLLGVSVKPSPYRCLFFVPFSSICIYLTYYTSLRDPVGDYGMGAYLMTQFFAALDFLILTDVQKELKLMGQKGSVADKPLKTRLVWGLKLLGSPRGVGWTYVPTSIIPTPPKPSTTRRQFIVSRLLELAANLLLYDLNGFVMRANPCMRANGPSFWDTGSGWGWRWRAAGLSYTVAAWINVNVLHILYSVLSVGLGATEPREWTPLYGRLWDAYTVRRFWGRVWHQMMRRVAHSPVLSRCVNLTSRRLGLPLQSRITEFFCLFLAFFISAVIHSGGDAMMLTDWRQGGSFLFFALQPFAIAFEDMVMSLGRKMGVSGNSTTVKTFGLLWAFLWFSNMLPVMIDIKARQGFFQTGPQISVILGLCCGMTSAL</sequence>
<evidence type="ECO:0000256" key="7">
    <source>
        <dbReference type="ARBA" id="ARBA00023136"/>
    </source>
</evidence>
<dbReference type="PANTHER" id="PTHR31595">
    <property type="entry name" value="LONG-CHAIN-ALCOHOL O-FATTY-ACYLTRANSFERASE 3-RELATED"/>
    <property type="match status" value="1"/>
</dbReference>
<dbReference type="InterPro" id="IPR032805">
    <property type="entry name" value="Wax_synthase_dom"/>
</dbReference>
<comment type="caution">
    <text evidence="10">The sequence shown here is derived from an EMBL/GenBank/DDBJ whole genome shotgun (WGS) entry which is preliminary data.</text>
</comment>
<name>A0A9W8JUW1_9AGAR</name>
<comment type="similarity">
    <text evidence="3">Belongs to the wax synthase family.</text>
</comment>
<evidence type="ECO:0000256" key="4">
    <source>
        <dbReference type="ARBA" id="ARBA00022679"/>
    </source>
</evidence>
<feature type="transmembrane region" description="Helical" evidence="8">
    <location>
        <begin position="12"/>
        <end position="28"/>
    </location>
</feature>
<dbReference type="InterPro" id="IPR044851">
    <property type="entry name" value="Wax_synthase"/>
</dbReference>
<evidence type="ECO:0000256" key="1">
    <source>
        <dbReference type="ARBA" id="ARBA00004141"/>
    </source>
</evidence>
<gene>
    <name evidence="10" type="ORF">NLJ89_g8676</name>
</gene>
<dbReference type="GO" id="GO:0006629">
    <property type="term" value="P:lipid metabolic process"/>
    <property type="evidence" value="ECO:0007669"/>
    <property type="project" value="InterPro"/>
</dbReference>
<comment type="subcellular location">
    <subcellularLocation>
        <location evidence="1">Membrane</location>
        <topology evidence="1">Multi-pass membrane protein</topology>
    </subcellularLocation>
</comment>
<feature type="transmembrane region" description="Helical" evidence="8">
    <location>
        <begin position="277"/>
        <end position="297"/>
    </location>
</feature>
<feature type="transmembrane region" description="Helical" evidence="8">
    <location>
        <begin position="309"/>
        <end position="331"/>
    </location>
</feature>